<proteinExistence type="predicted"/>
<feature type="compositionally biased region" description="Basic and acidic residues" evidence="1">
    <location>
        <begin position="838"/>
        <end position="850"/>
    </location>
</feature>
<sequence length="929" mass="100054">MSATTAHQPPAIPPRPSRSQEKANMPLIPPRPVNRHLERSVSPNPSRFAPSPLNESPLGSKSSPATGLRFGSSNGNGNGNGHNGNHSDRAIPLDLPSVGEEGMEYAGLADELNTSAREQASSPEQLRTVGNDVKLHAPKPSLPASSAKQRVMAITRTDSDRAASFGIGRPSSVEDLTPALPSNRSLKKKASTASQLSTTDYTDDEQGIPEIGQQVPMYPNAGDVQAPSPAPGSAAAEGIKTKHHSRKLSARGGALPPGSYGLHGHGVVAQDKLEKAYFEKHPDLLMKEHTPHHHDRPYDFSMSRDDLNKIVRDTASRGSGLAVKDYAGTPSDQVGWQVIESASRVASPGPSEAKSPRKPSSLAGSDKESRRASEAGNVIHVDEPNRRKSVMFSEGESSEVDEEGRQYSAPILAEDELAKDPGPYDHQPAVEPTERRGSGYEIQESTSRPTSRPASLYKESSFEIRSTPLEDVEEYEPLFAEDEKEKTKKPEAEEKKSKKQRFPSADIWEDAPSSVHYTAEVSTPDLYDEQEKPKEQIAPPPRDGETPAQAFARHQEELAEKETREHGPEAFLPMRGKQKPVWVQHKAHLATETAGRPPLGQRFPSRDVWEDTPDSLKLETTVSTPQQDNEQSPVESKSPVESRSPVESKLEIPVRPQPKSPEASEKPAIPERPKASGDESKPAIPARPKPHIPNRPAKAGPTSGGLEPAEAAAPPRAKPAVPVRPVGSKIAALQAGFMSDLNNRLRLGPQALKKEEPAPVEEPVEEKEKAPLSDARKGRARGPQRRAPVASVSPAPAAAPKVDEPFKLVIAPAHTLFEVDPDEGVLSVGDKSALGLDGAKDEEAKGEAQKSDTSSSVSVPTAAGPEEQEHDGENKTAESQTEEFGVPPAAEEESKTLATNIAGESVVEEKVKADEKHQDEVEPTHAEEH</sequence>
<feature type="compositionally biased region" description="Basic and acidic residues" evidence="1">
    <location>
        <begin position="907"/>
        <end position="929"/>
    </location>
</feature>
<feature type="compositionally biased region" description="Low complexity" evidence="1">
    <location>
        <begin position="707"/>
        <end position="723"/>
    </location>
</feature>
<gene>
    <name evidence="2" type="ORF">B0T26DRAFT_412090</name>
</gene>
<keyword evidence="3" id="KW-1185">Reference proteome</keyword>
<organism evidence="2 3">
    <name type="scientific">Lasiosphaeria miniovina</name>
    <dbReference type="NCBI Taxonomy" id="1954250"/>
    <lineage>
        <taxon>Eukaryota</taxon>
        <taxon>Fungi</taxon>
        <taxon>Dikarya</taxon>
        <taxon>Ascomycota</taxon>
        <taxon>Pezizomycotina</taxon>
        <taxon>Sordariomycetes</taxon>
        <taxon>Sordariomycetidae</taxon>
        <taxon>Sordariales</taxon>
        <taxon>Lasiosphaeriaceae</taxon>
        <taxon>Lasiosphaeria</taxon>
    </lineage>
</organism>
<comment type="caution">
    <text evidence="2">The sequence shown here is derived from an EMBL/GenBank/DDBJ whole genome shotgun (WGS) entry which is preliminary data.</text>
</comment>
<feature type="compositionally biased region" description="Basic and acidic residues" evidence="1">
    <location>
        <begin position="638"/>
        <end position="652"/>
    </location>
</feature>
<feature type="region of interest" description="Disordered" evidence="1">
    <location>
        <begin position="748"/>
        <end position="803"/>
    </location>
</feature>
<evidence type="ECO:0000313" key="2">
    <source>
        <dbReference type="EMBL" id="KAK0709570.1"/>
    </source>
</evidence>
<feature type="compositionally biased region" description="Basic and acidic residues" evidence="1">
    <location>
        <begin position="604"/>
        <end position="617"/>
    </location>
</feature>
<feature type="compositionally biased region" description="Low complexity" evidence="1">
    <location>
        <begin position="787"/>
        <end position="800"/>
    </location>
</feature>
<feature type="compositionally biased region" description="Acidic residues" evidence="1">
    <location>
        <begin position="470"/>
        <end position="480"/>
    </location>
</feature>
<feature type="compositionally biased region" description="Polar residues" evidence="1">
    <location>
        <begin position="112"/>
        <end position="125"/>
    </location>
</feature>
<dbReference type="Pfam" id="PF11489">
    <property type="entry name" value="Aim21"/>
    <property type="match status" value="1"/>
</dbReference>
<feature type="compositionally biased region" description="Basic and acidic residues" evidence="1">
    <location>
        <begin position="481"/>
        <end position="496"/>
    </location>
</feature>
<name>A0AA40A5E5_9PEZI</name>
<reference evidence="2" key="1">
    <citation type="submission" date="2023-06" db="EMBL/GenBank/DDBJ databases">
        <title>Genome-scale phylogeny and comparative genomics of the fungal order Sordariales.</title>
        <authorList>
            <consortium name="Lawrence Berkeley National Laboratory"/>
            <person name="Hensen N."/>
            <person name="Bonometti L."/>
            <person name="Westerberg I."/>
            <person name="Brannstrom I.O."/>
            <person name="Guillou S."/>
            <person name="Cros-Aarteil S."/>
            <person name="Calhoun S."/>
            <person name="Haridas S."/>
            <person name="Kuo A."/>
            <person name="Mondo S."/>
            <person name="Pangilinan J."/>
            <person name="Riley R."/>
            <person name="LaButti K."/>
            <person name="Andreopoulos B."/>
            <person name="Lipzen A."/>
            <person name="Chen C."/>
            <person name="Yanf M."/>
            <person name="Daum C."/>
            <person name="Ng V."/>
            <person name="Clum A."/>
            <person name="Steindorff A."/>
            <person name="Ohm R."/>
            <person name="Martin F."/>
            <person name="Silar P."/>
            <person name="Natvig D."/>
            <person name="Lalanne C."/>
            <person name="Gautier V."/>
            <person name="Ament-velasquez S.L."/>
            <person name="Kruys A."/>
            <person name="Hutchinson M.I."/>
            <person name="Powell A.J."/>
            <person name="Barry K."/>
            <person name="Miller A.N."/>
            <person name="Grigoriev I.V."/>
            <person name="Debuchy R."/>
            <person name="Gladieux P."/>
            <person name="Thoren M.H."/>
            <person name="Johannesson H."/>
        </authorList>
    </citation>
    <scope>NUCLEOTIDE SEQUENCE</scope>
    <source>
        <strain evidence="2">SMH2392-1A</strain>
    </source>
</reference>
<feature type="region of interest" description="Disordered" evidence="1">
    <location>
        <begin position="338"/>
        <end position="723"/>
    </location>
</feature>
<dbReference type="AlphaFoldDB" id="A0AA40A5E5"/>
<feature type="compositionally biased region" description="Basic and acidic residues" evidence="1">
    <location>
        <begin position="766"/>
        <end position="777"/>
    </location>
</feature>
<feature type="compositionally biased region" description="Polar residues" evidence="1">
    <location>
        <begin position="618"/>
        <end position="637"/>
    </location>
</feature>
<feature type="region of interest" description="Disordered" evidence="1">
    <location>
        <begin position="1"/>
        <end position="148"/>
    </location>
</feature>
<feature type="compositionally biased region" description="Polar residues" evidence="1">
    <location>
        <begin position="443"/>
        <end position="453"/>
    </location>
</feature>
<evidence type="ECO:0000313" key="3">
    <source>
        <dbReference type="Proteomes" id="UP001172101"/>
    </source>
</evidence>
<feature type="region of interest" description="Disordered" evidence="1">
    <location>
        <begin position="160"/>
        <end position="266"/>
    </location>
</feature>
<dbReference type="GeneID" id="85318142"/>
<feature type="compositionally biased region" description="Basic and acidic residues" evidence="1">
    <location>
        <begin position="553"/>
        <end position="568"/>
    </location>
</feature>
<feature type="region of interest" description="Disordered" evidence="1">
    <location>
        <begin position="837"/>
        <end position="929"/>
    </location>
</feature>
<dbReference type="Proteomes" id="UP001172101">
    <property type="component" value="Unassembled WGS sequence"/>
</dbReference>
<dbReference type="EMBL" id="JAUIRO010000006">
    <property type="protein sequence ID" value="KAK0709570.1"/>
    <property type="molecule type" value="Genomic_DNA"/>
</dbReference>
<evidence type="ECO:0000256" key="1">
    <source>
        <dbReference type="SAM" id="MobiDB-lite"/>
    </source>
</evidence>
<protein>
    <submittedName>
        <fullName evidence="2">Altered inheritance of mitochondria protein 21</fullName>
    </submittedName>
</protein>
<dbReference type="RefSeq" id="XP_060292874.1">
    <property type="nucleotide sequence ID" value="XM_060434872.1"/>
</dbReference>
<accession>A0AA40A5E5</accession>
<dbReference type="InterPro" id="IPR021582">
    <property type="entry name" value="Aim21"/>
</dbReference>
<feature type="compositionally biased region" description="Polar residues" evidence="1">
    <location>
        <begin position="53"/>
        <end position="65"/>
    </location>
</feature>
<feature type="compositionally biased region" description="Basic and acidic residues" evidence="1">
    <location>
        <begin position="662"/>
        <end position="681"/>
    </location>
</feature>
<feature type="compositionally biased region" description="Polar residues" evidence="1">
    <location>
        <begin position="191"/>
        <end position="200"/>
    </location>
</feature>